<name>A0A2K3NZD8_TRIPR</name>
<proteinExistence type="predicted"/>
<reference evidence="1 2" key="1">
    <citation type="journal article" date="2014" name="Am. J. Bot.">
        <title>Genome assembly and annotation for red clover (Trifolium pratense; Fabaceae).</title>
        <authorList>
            <person name="Istvanek J."/>
            <person name="Jaros M."/>
            <person name="Krenek A."/>
            <person name="Repkova J."/>
        </authorList>
    </citation>
    <scope>NUCLEOTIDE SEQUENCE [LARGE SCALE GENOMIC DNA]</scope>
    <source>
        <strain evidence="2">cv. Tatra</strain>
        <tissue evidence="1">Young leaves</tissue>
    </source>
</reference>
<organism evidence="1 2">
    <name type="scientific">Trifolium pratense</name>
    <name type="common">Red clover</name>
    <dbReference type="NCBI Taxonomy" id="57577"/>
    <lineage>
        <taxon>Eukaryota</taxon>
        <taxon>Viridiplantae</taxon>
        <taxon>Streptophyta</taxon>
        <taxon>Embryophyta</taxon>
        <taxon>Tracheophyta</taxon>
        <taxon>Spermatophyta</taxon>
        <taxon>Magnoliopsida</taxon>
        <taxon>eudicotyledons</taxon>
        <taxon>Gunneridae</taxon>
        <taxon>Pentapetalae</taxon>
        <taxon>rosids</taxon>
        <taxon>fabids</taxon>
        <taxon>Fabales</taxon>
        <taxon>Fabaceae</taxon>
        <taxon>Papilionoideae</taxon>
        <taxon>50 kb inversion clade</taxon>
        <taxon>NPAAA clade</taxon>
        <taxon>Hologalegina</taxon>
        <taxon>IRL clade</taxon>
        <taxon>Trifolieae</taxon>
        <taxon>Trifolium</taxon>
    </lineage>
</organism>
<accession>A0A2K3NZD8</accession>
<sequence length="92" mass="10234">MSNKTCNEEEADYFDSVTVLEDQPLEVPLIEYGDSTKTEVVQKDMKKTPSSKTTRKRSIGSVGSAVMVYAEDCEGSITKPPKMVCVKVEHEE</sequence>
<evidence type="ECO:0000313" key="2">
    <source>
        <dbReference type="Proteomes" id="UP000236291"/>
    </source>
</evidence>
<dbReference type="Proteomes" id="UP000236291">
    <property type="component" value="Unassembled WGS sequence"/>
</dbReference>
<reference evidence="1 2" key="2">
    <citation type="journal article" date="2017" name="Front. Plant Sci.">
        <title>Gene Classification and Mining of Molecular Markers Useful in Red Clover (Trifolium pratense) Breeding.</title>
        <authorList>
            <person name="Istvanek J."/>
            <person name="Dluhosova J."/>
            <person name="Dluhos P."/>
            <person name="Patkova L."/>
            <person name="Nedelnik J."/>
            <person name="Repkova J."/>
        </authorList>
    </citation>
    <scope>NUCLEOTIDE SEQUENCE [LARGE SCALE GENOMIC DNA]</scope>
    <source>
        <strain evidence="2">cv. Tatra</strain>
        <tissue evidence="1">Young leaves</tissue>
    </source>
</reference>
<dbReference type="EMBL" id="ASHM01002479">
    <property type="protein sequence ID" value="PNY08389.1"/>
    <property type="molecule type" value="Genomic_DNA"/>
</dbReference>
<evidence type="ECO:0000313" key="1">
    <source>
        <dbReference type="EMBL" id="PNY08389.1"/>
    </source>
</evidence>
<comment type="caution">
    <text evidence="1">The sequence shown here is derived from an EMBL/GenBank/DDBJ whole genome shotgun (WGS) entry which is preliminary data.</text>
</comment>
<protein>
    <submittedName>
        <fullName evidence="1">Uncharacterized protein</fullName>
    </submittedName>
</protein>
<dbReference type="AlphaFoldDB" id="A0A2K3NZD8"/>
<gene>
    <name evidence="1" type="ORF">L195_g004911</name>
</gene>